<sequence length="51" mass="5326">MELSGMSPRPGVSRGTGRGQHGVGGRIHVLAVLHLVGTAFPVDVEARHARV</sequence>
<protein>
    <submittedName>
        <fullName evidence="2">Uncharacterized protein</fullName>
    </submittedName>
</protein>
<dbReference type="AlphaFoldDB" id="A0A0E9PME8"/>
<organism evidence="2">
    <name type="scientific">Anguilla anguilla</name>
    <name type="common">European freshwater eel</name>
    <name type="synonym">Muraena anguilla</name>
    <dbReference type="NCBI Taxonomy" id="7936"/>
    <lineage>
        <taxon>Eukaryota</taxon>
        <taxon>Metazoa</taxon>
        <taxon>Chordata</taxon>
        <taxon>Craniata</taxon>
        <taxon>Vertebrata</taxon>
        <taxon>Euteleostomi</taxon>
        <taxon>Actinopterygii</taxon>
        <taxon>Neopterygii</taxon>
        <taxon>Teleostei</taxon>
        <taxon>Anguilliformes</taxon>
        <taxon>Anguillidae</taxon>
        <taxon>Anguilla</taxon>
    </lineage>
</organism>
<evidence type="ECO:0000313" key="2">
    <source>
        <dbReference type="EMBL" id="JAH05018.1"/>
    </source>
</evidence>
<accession>A0A0E9PME8</accession>
<reference evidence="2" key="1">
    <citation type="submission" date="2014-11" db="EMBL/GenBank/DDBJ databases">
        <authorList>
            <person name="Amaro Gonzalez C."/>
        </authorList>
    </citation>
    <scope>NUCLEOTIDE SEQUENCE</scope>
</reference>
<feature type="region of interest" description="Disordered" evidence="1">
    <location>
        <begin position="1"/>
        <end position="22"/>
    </location>
</feature>
<reference evidence="2" key="2">
    <citation type="journal article" date="2015" name="Fish Shellfish Immunol.">
        <title>Early steps in the European eel (Anguilla anguilla)-Vibrio vulnificus interaction in the gills: Role of the RtxA13 toxin.</title>
        <authorList>
            <person name="Callol A."/>
            <person name="Pajuelo D."/>
            <person name="Ebbesson L."/>
            <person name="Teles M."/>
            <person name="MacKenzie S."/>
            <person name="Amaro C."/>
        </authorList>
    </citation>
    <scope>NUCLEOTIDE SEQUENCE</scope>
</reference>
<name>A0A0E9PME8_ANGAN</name>
<evidence type="ECO:0000256" key="1">
    <source>
        <dbReference type="SAM" id="MobiDB-lite"/>
    </source>
</evidence>
<dbReference type="EMBL" id="GBXM01103559">
    <property type="protein sequence ID" value="JAH05018.1"/>
    <property type="molecule type" value="Transcribed_RNA"/>
</dbReference>
<proteinExistence type="predicted"/>